<dbReference type="AlphaFoldDB" id="A0A2H1V7U7"/>
<organism evidence="2">
    <name type="scientific">Spodoptera frugiperda</name>
    <name type="common">Fall armyworm</name>
    <dbReference type="NCBI Taxonomy" id="7108"/>
    <lineage>
        <taxon>Eukaryota</taxon>
        <taxon>Metazoa</taxon>
        <taxon>Ecdysozoa</taxon>
        <taxon>Arthropoda</taxon>
        <taxon>Hexapoda</taxon>
        <taxon>Insecta</taxon>
        <taxon>Pterygota</taxon>
        <taxon>Neoptera</taxon>
        <taxon>Endopterygota</taxon>
        <taxon>Lepidoptera</taxon>
        <taxon>Glossata</taxon>
        <taxon>Ditrysia</taxon>
        <taxon>Noctuoidea</taxon>
        <taxon>Noctuidae</taxon>
        <taxon>Amphipyrinae</taxon>
        <taxon>Spodoptera</taxon>
    </lineage>
</organism>
<sequence length="91" mass="10743">MAKEMKRPEKGKVRTTRQSQHNENGKVKNDVAPSGADEFNRRTRKSNTKEDGFYKFKNMMTRNIKSQAETIPRKVTKRDKKRVKKSKRSQM</sequence>
<dbReference type="EMBL" id="ODYU01001131">
    <property type="protein sequence ID" value="SOQ36918.1"/>
    <property type="molecule type" value="Genomic_DNA"/>
</dbReference>
<name>A0A2H1V7U7_SPOFR</name>
<feature type="compositionally biased region" description="Basic residues" evidence="1">
    <location>
        <begin position="74"/>
        <end position="91"/>
    </location>
</feature>
<feature type="compositionally biased region" description="Polar residues" evidence="1">
    <location>
        <begin position="60"/>
        <end position="69"/>
    </location>
</feature>
<reference evidence="2" key="1">
    <citation type="submission" date="2016-07" db="EMBL/GenBank/DDBJ databases">
        <authorList>
            <person name="Bretaudeau A."/>
        </authorList>
    </citation>
    <scope>NUCLEOTIDE SEQUENCE</scope>
    <source>
        <strain evidence="2">Rice</strain>
        <tissue evidence="2">Whole body</tissue>
    </source>
</reference>
<proteinExistence type="predicted"/>
<protein>
    <submittedName>
        <fullName evidence="2">SFRICE_041351</fullName>
    </submittedName>
</protein>
<gene>
    <name evidence="2" type="ORF">SFRICE_041351</name>
</gene>
<feature type="compositionally biased region" description="Basic and acidic residues" evidence="1">
    <location>
        <begin position="1"/>
        <end position="12"/>
    </location>
</feature>
<evidence type="ECO:0000313" key="2">
    <source>
        <dbReference type="EMBL" id="SOQ36918.1"/>
    </source>
</evidence>
<accession>A0A2H1V7U7</accession>
<evidence type="ECO:0000256" key="1">
    <source>
        <dbReference type="SAM" id="MobiDB-lite"/>
    </source>
</evidence>
<feature type="region of interest" description="Disordered" evidence="1">
    <location>
        <begin position="1"/>
        <end position="91"/>
    </location>
</feature>